<dbReference type="Gene3D" id="3.40.50.1820">
    <property type="entry name" value="alpha/beta hydrolase"/>
    <property type="match status" value="1"/>
</dbReference>
<dbReference type="RefSeq" id="WP_243490259.1">
    <property type="nucleotide sequence ID" value="NZ_CP063361.1"/>
</dbReference>
<dbReference type="PANTHER" id="PTHR43798:SF33">
    <property type="entry name" value="HYDROLASE, PUTATIVE (AFU_ORTHOLOGUE AFUA_2G14860)-RELATED"/>
    <property type="match status" value="1"/>
</dbReference>
<dbReference type="SMART" id="SM00824">
    <property type="entry name" value="PKS_TE"/>
    <property type="match status" value="1"/>
</dbReference>
<feature type="domain" description="Thioesterase TesA-like" evidence="2">
    <location>
        <begin position="62"/>
        <end position="310"/>
    </location>
</feature>
<protein>
    <submittedName>
        <fullName evidence="3">Alpha/beta hydrolase</fullName>
    </submittedName>
</protein>
<evidence type="ECO:0000256" key="1">
    <source>
        <dbReference type="SAM" id="SignalP"/>
    </source>
</evidence>
<accession>A0ABY4A687</accession>
<evidence type="ECO:0000313" key="3">
    <source>
        <dbReference type="EMBL" id="UOD29066.1"/>
    </source>
</evidence>
<dbReference type="GO" id="GO:0016787">
    <property type="term" value="F:hydrolase activity"/>
    <property type="evidence" value="ECO:0007669"/>
    <property type="project" value="UniProtKB-KW"/>
</dbReference>
<dbReference type="InterPro" id="IPR020802">
    <property type="entry name" value="TesA-like"/>
</dbReference>
<keyword evidence="3" id="KW-0378">Hydrolase</keyword>
<dbReference type="InterPro" id="IPR000073">
    <property type="entry name" value="AB_hydrolase_1"/>
</dbReference>
<dbReference type="Pfam" id="PF12697">
    <property type="entry name" value="Abhydrolase_6"/>
    <property type="match status" value="1"/>
</dbReference>
<organism evidence="3 4">
    <name type="scientific">Massilia violaceinigra</name>
    <dbReference type="NCBI Taxonomy" id="2045208"/>
    <lineage>
        <taxon>Bacteria</taxon>
        <taxon>Pseudomonadati</taxon>
        <taxon>Pseudomonadota</taxon>
        <taxon>Betaproteobacteria</taxon>
        <taxon>Burkholderiales</taxon>
        <taxon>Oxalobacteraceae</taxon>
        <taxon>Telluria group</taxon>
        <taxon>Massilia</taxon>
    </lineage>
</organism>
<dbReference type="SUPFAM" id="SSF53474">
    <property type="entry name" value="alpha/beta-Hydrolases"/>
    <property type="match status" value="1"/>
</dbReference>
<dbReference type="PANTHER" id="PTHR43798">
    <property type="entry name" value="MONOACYLGLYCEROL LIPASE"/>
    <property type="match status" value="1"/>
</dbReference>
<feature type="signal peptide" evidence="1">
    <location>
        <begin position="1"/>
        <end position="19"/>
    </location>
</feature>
<proteinExistence type="predicted"/>
<dbReference type="Proteomes" id="UP000831532">
    <property type="component" value="Chromosome"/>
</dbReference>
<dbReference type="InterPro" id="IPR029058">
    <property type="entry name" value="AB_hydrolase_fold"/>
</dbReference>
<sequence>MIARFVFALTLAAGAPAFAADAPPPPSPPAANRFAATLVPAERFEIGAVQVERHGKGRRALILIPGLASGSWVWQGTARSFLGDHTVYIVTLPGFDGRAPVPGKQMEAAQRALAQLIDTRKLVKPVLVGHSLGGVLALSLAAQRPDAVGGVISIDGLPVFPGAEDLTPRQREQMAQQLARRMAPADQRAFAAQQQDYMRGTGVLDMARADELAKLSARSDPGAVLQYMAETFAMDLRPALPQITAPVLLIAPYFEADASIHEMTEQTKKAYYGALIEAAPTAQVVTVAPARHFAMIDQPEQVNEAIRAFLKKL</sequence>
<dbReference type="EMBL" id="CP063361">
    <property type="protein sequence ID" value="UOD29066.1"/>
    <property type="molecule type" value="Genomic_DNA"/>
</dbReference>
<dbReference type="InterPro" id="IPR050266">
    <property type="entry name" value="AB_hydrolase_sf"/>
</dbReference>
<feature type="chain" id="PRO_5046682145" evidence="1">
    <location>
        <begin position="20"/>
        <end position="313"/>
    </location>
</feature>
<gene>
    <name evidence="3" type="ORF">INH39_27140</name>
</gene>
<keyword evidence="1" id="KW-0732">Signal</keyword>
<evidence type="ECO:0000259" key="2">
    <source>
        <dbReference type="SMART" id="SM00824"/>
    </source>
</evidence>
<reference evidence="3 4" key="1">
    <citation type="submission" date="2020-10" db="EMBL/GenBank/DDBJ databases">
        <title>Genome analysis of Massilia species.</title>
        <authorList>
            <person name="Jung D.-H."/>
        </authorList>
    </citation>
    <scope>NUCLEOTIDE SEQUENCE [LARGE SCALE GENOMIC DNA]</scope>
    <source>
        <strain evidence="4">sipir</strain>
    </source>
</reference>
<evidence type="ECO:0000313" key="4">
    <source>
        <dbReference type="Proteomes" id="UP000831532"/>
    </source>
</evidence>
<name>A0ABY4A687_9BURK</name>
<keyword evidence="4" id="KW-1185">Reference proteome</keyword>